<organism evidence="1 2">
    <name type="scientific">Beutenbergia cavernae (strain ATCC BAA-8 / DSM 12333 / CCUG 43141 / JCM 11478 / NBRC 16432 / NCIMB 13614 / HKI 0122)</name>
    <dbReference type="NCBI Taxonomy" id="471853"/>
    <lineage>
        <taxon>Bacteria</taxon>
        <taxon>Bacillati</taxon>
        <taxon>Actinomycetota</taxon>
        <taxon>Actinomycetes</taxon>
        <taxon>Micrococcales</taxon>
        <taxon>Beutenbergiaceae</taxon>
        <taxon>Beutenbergia</taxon>
    </lineage>
</organism>
<dbReference type="HOGENOM" id="CLU_064673_0_0_11"/>
<dbReference type="Pfam" id="PF14486">
    <property type="entry name" value="DUF4432"/>
    <property type="match status" value="1"/>
</dbReference>
<dbReference type="AlphaFoldDB" id="C5C6K9"/>
<dbReference type="GO" id="GO:0003824">
    <property type="term" value="F:catalytic activity"/>
    <property type="evidence" value="ECO:0007669"/>
    <property type="project" value="InterPro"/>
</dbReference>
<dbReference type="GO" id="GO:0030246">
    <property type="term" value="F:carbohydrate binding"/>
    <property type="evidence" value="ECO:0007669"/>
    <property type="project" value="InterPro"/>
</dbReference>
<protein>
    <recommendedName>
        <fullName evidence="3">Aldose 1-epimerase</fullName>
    </recommendedName>
</protein>
<proteinExistence type="predicted"/>
<name>C5C6K9_BEUC1</name>
<dbReference type="OrthoDB" id="2528227at2"/>
<dbReference type="EMBL" id="CP001618">
    <property type="protein sequence ID" value="ACQ82433.1"/>
    <property type="molecule type" value="Genomic_DNA"/>
</dbReference>
<dbReference type="SUPFAM" id="SSF74650">
    <property type="entry name" value="Galactose mutarotase-like"/>
    <property type="match status" value="1"/>
</dbReference>
<evidence type="ECO:0008006" key="3">
    <source>
        <dbReference type="Google" id="ProtNLM"/>
    </source>
</evidence>
<dbReference type="Gene3D" id="2.70.98.10">
    <property type="match status" value="1"/>
</dbReference>
<dbReference type="InterPro" id="IPR027839">
    <property type="entry name" value="DUF4432"/>
</dbReference>
<dbReference type="STRING" id="471853.Bcav_4195"/>
<keyword evidence="2" id="KW-1185">Reference proteome</keyword>
<evidence type="ECO:0000313" key="1">
    <source>
        <dbReference type="EMBL" id="ACQ82433.1"/>
    </source>
</evidence>
<dbReference type="KEGG" id="bcv:Bcav_4195"/>
<accession>C5C6K9</accession>
<dbReference type="Proteomes" id="UP000007962">
    <property type="component" value="Chromosome"/>
</dbReference>
<gene>
    <name evidence="1" type="ordered locus">Bcav_4195</name>
</gene>
<reference evidence="1 2" key="1">
    <citation type="journal article" date="2009" name="Stand. Genomic Sci.">
        <title>Complete genome sequence of Beutenbergia cavernae type strain (HKI 0122).</title>
        <authorList>
            <person name="Land M."/>
            <person name="Pukall R."/>
            <person name="Abt B."/>
            <person name="Goker M."/>
            <person name="Rohde M."/>
            <person name="Glavina Del Rio T."/>
            <person name="Tice H."/>
            <person name="Copeland A."/>
            <person name="Cheng J.F."/>
            <person name="Lucas S."/>
            <person name="Chen F."/>
            <person name="Nolan M."/>
            <person name="Bruce D."/>
            <person name="Goodwin L."/>
            <person name="Pitluck S."/>
            <person name="Ivanova N."/>
            <person name="Mavromatis K."/>
            <person name="Ovchinnikova G."/>
            <person name="Pati A."/>
            <person name="Chen A."/>
            <person name="Palaniappan K."/>
            <person name="Hauser L."/>
            <person name="Chang Y.J."/>
            <person name="Jefferies C.C."/>
            <person name="Saunders E."/>
            <person name="Brettin T."/>
            <person name="Detter J.C."/>
            <person name="Han C."/>
            <person name="Chain P."/>
            <person name="Bristow J."/>
            <person name="Eisen J.A."/>
            <person name="Markowitz V."/>
            <person name="Hugenholtz P."/>
            <person name="Kyrpides N.C."/>
            <person name="Klenk H.P."/>
            <person name="Lapidus A."/>
        </authorList>
    </citation>
    <scope>NUCLEOTIDE SEQUENCE [LARGE SCALE GENOMIC DNA]</scope>
    <source>
        <strain evidence="2">ATCC BAA-8 / DSM 12333 / NBRC 16432</strain>
    </source>
</reference>
<sequence length="336" mass="36296">MSADAAARPGVSTRSGWEAVHLTTDDLEVVVIPGKGGDVSSIRQRSTDIELLWTPRWGLRPPTALPLPGVPETLALDRSGGGWNTMFPNAGRASVEYGVDWGFHGETWLAPFTWEPVADGVEMTTALARSPFVVTKTVVAVADAVTVTESVEHVGARPVDVLWCQHPAFGAPLIGPATTVEVTGCVVHPDMPDDVPPTPAPPRWPAHTEVDQSAVDLSRLDAAGSGGARLAFLGSFDDDQVHARIHNPEIGLMVELSWSREDFPFAWYWYESGGRQDYPWYGTAHSLALEPASGYPSGVRRARELTGTELTIEPGKTVTKSVTMRVVSSRKTNPER</sequence>
<evidence type="ECO:0000313" key="2">
    <source>
        <dbReference type="Proteomes" id="UP000007962"/>
    </source>
</evidence>
<dbReference type="GO" id="GO:0005975">
    <property type="term" value="P:carbohydrate metabolic process"/>
    <property type="evidence" value="ECO:0007669"/>
    <property type="project" value="InterPro"/>
</dbReference>
<dbReference type="CDD" id="cd01081">
    <property type="entry name" value="Aldose_epim"/>
    <property type="match status" value="1"/>
</dbReference>
<dbReference type="RefSeq" id="WP_015884670.1">
    <property type="nucleotide sequence ID" value="NC_012669.1"/>
</dbReference>
<dbReference type="InterPro" id="IPR011013">
    <property type="entry name" value="Gal_mutarotase_sf_dom"/>
</dbReference>
<dbReference type="eggNOG" id="COG2017">
    <property type="taxonomic scope" value="Bacteria"/>
</dbReference>
<dbReference type="InterPro" id="IPR014718">
    <property type="entry name" value="GH-type_carb-bd"/>
</dbReference>